<proteinExistence type="predicted"/>
<dbReference type="RefSeq" id="XP_070887709.1">
    <property type="nucleotide sequence ID" value="XM_071028714.1"/>
</dbReference>
<dbReference type="Proteomes" id="UP001610432">
    <property type="component" value="Unassembled WGS sequence"/>
</dbReference>
<reference evidence="1 2" key="1">
    <citation type="submission" date="2024-07" db="EMBL/GenBank/DDBJ databases">
        <title>Section-level genome sequencing and comparative genomics of Aspergillus sections Usti and Cavernicolus.</title>
        <authorList>
            <consortium name="Lawrence Berkeley National Laboratory"/>
            <person name="Nybo J.L."/>
            <person name="Vesth T.C."/>
            <person name="Theobald S."/>
            <person name="Frisvad J.C."/>
            <person name="Larsen T.O."/>
            <person name="Kjaerboelling I."/>
            <person name="Rothschild-Mancinelli K."/>
            <person name="Lyhne E.K."/>
            <person name="Kogle M.E."/>
            <person name="Barry K."/>
            <person name="Clum A."/>
            <person name="Na H."/>
            <person name="Ledsgaard L."/>
            <person name="Lin J."/>
            <person name="Lipzen A."/>
            <person name="Kuo A."/>
            <person name="Riley R."/>
            <person name="Mondo S."/>
            <person name="Labutti K."/>
            <person name="Haridas S."/>
            <person name="Pangalinan J."/>
            <person name="Salamov A.A."/>
            <person name="Simmons B.A."/>
            <person name="Magnuson J.K."/>
            <person name="Chen J."/>
            <person name="Drula E."/>
            <person name="Henrissat B."/>
            <person name="Wiebenga A."/>
            <person name="Lubbers R.J."/>
            <person name="Gomes A.C."/>
            <person name="Macurrencykelacurrency M.R."/>
            <person name="Stajich J."/>
            <person name="Grigoriev I.V."/>
            <person name="Mortensen U.H."/>
            <person name="De Vries R.P."/>
            <person name="Baker S.E."/>
            <person name="Andersen M.R."/>
        </authorList>
    </citation>
    <scope>NUCLEOTIDE SEQUENCE [LARGE SCALE GENOMIC DNA]</scope>
    <source>
        <strain evidence="1 2">CBS 449.75</strain>
    </source>
</reference>
<dbReference type="EMBL" id="JBFXLQ010000012">
    <property type="protein sequence ID" value="KAL2868730.1"/>
    <property type="molecule type" value="Genomic_DNA"/>
</dbReference>
<organism evidence="1 2">
    <name type="scientific">Aspergillus lucknowensis</name>
    <dbReference type="NCBI Taxonomy" id="176173"/>
    <lineage>
        <taxon>Eukaryota</taxon>
        <taxon>Fungi</taxon>
        <taxon>Dikarya</taxon>
        <taxon>Ascomycota</taxon>
        <taxon>Pezizomycotina</taxon>
        <taxon>Eurotiomycetes</taxon>
        <taxon>Eurotiomycetidae</taxon>
        <taxon>Eurotiales</taxon>
        <taxon>Aspergillaceae</taxon>
        <taxon>Aspergillus</taxon>
        <taxon>Aspergillus subgen. Nidulantes</taxon>
    </lineage>
</organism>
<evidence type="ECO:0000313" key="1">
    <source>
        <dbReference type="EMBL" id="KAL2868730.1"/>
    </source>
</evidence>
<name>A0ABR4LW08_9EURO</name>
<accession>A0ABR4LW08</accession>
<protein>
    <submittedName>
        <fullName evidence="1">Uncharacterized protein</fullName>
    </submittedName>
</protein>
<keyword evidence="2" id="KW-1185">Reference proteome</keyword>
<evidence type="ECO:0000313" key="2">
    <source>
        <dbReference type="Proteomes" id="UP001610432"/>
    </source>
</evidence>
<sequence length="329" mass="37324">MSQFLLRAPVRVSSLRRVRRLGDMRCGITPRIILPEYIFFSILRTFPDPYLPLADTVPLPRLTMAKLRENAAAAPVQQQQPAAPKSRRPAVKWDHRKDKYLLLAIFAQSNISSPDYKQLSELMGSKIYSADALKRRFIDLKHMAAEVMEDRQYHNAEINAYENGIDDLDVVRTNEPSAQVLEPRPDRPPFVLLPHIVQAKSVFSQLFQIPILLFPSFNTQGRDVPPIFNTLLPPPRLTAIQPLSLLKETNEERAVKAAAPQSTYEKPSTGEWQNVPLSARPRRHQKVLNACTVVVTVSMLESRTMSFSRMDRLGLQVTNVPVNHGVPYC</sequence>
<gene>
    <name evidence="1" type="ORF">BJX67DRAFT_349071</name>
</gene>
<dbReference type="GeneID" id="98143786"/>
<comment type="caution">
    <text evidence="1">The sequence shown here is derived from an EMBL/GenBank/DDBJ whole genome shotgun (WGS) entry which is preliminary data.</text>
</comment>